<proteinExistence type="predicted"/>
<comment type="caution">
    <text evidence="1">The sequence shown here is derived from an EMBL/GenBank/DDBJ whole genome shotgun (WGS) entry which is preliminary data.</text>
</comment>
<dbReference type="PANTHER" id="PTHR42916:SF1">
    <property type="entry name" value="PROTEIN PHYLLO, CHLOROPLASTIC"/>
    <property type="match status" value="1"/>
</dbReference>
<dbReference type="PANTHER" id="PTHR42916">
    <property type="entry name" value="2-SUCCINYL-5-ENOLPYRUVYL-6-HYDROXY-3-CYCLOHEXENE-1-CARBOXYLATE SYNTHASE"/>
    <property type="match status" value="1"/>
</dbReference>
<protein>
    <submittedName>
        <fullName evidence="1">Uncharacterized protein</fullName>
    </submittedName>
</protein>
<dbReference type="AlphaFoldDB" id="A0AAW1NLX0"/>
<keyword evidence="2" id="KW-1185">Reference proteome</keyword>
<accession>A0AAW1NLX0</accession>
<dbReference type="Proteomes" id="UP001465755">
    <property type="component" value="Unassembled WGS sequence"/>
</dbReference>
<dbReference type="Gene3D" id="3.40.50.970">
    <property type="match status" value="1"/>
</dbReference>
<name>A0AAW1NLX0_9CHLO</name>
<sequence>MHLPDTCPASTLHLQNFGIVEQDFWLSLDLLRSPKDHAEFTLVRDWVRNALQVKIFGGYPQWAMDIPPPNVNTRARVALTTVDTAMRWATCSTWPGPVHLNCQFEEPLVPRPAQWSTSVLQGQATAWLQQAISPRPHLFPSWHMLGAPRVSLNMVMTGML</sequence>
<organism evidence="1 2">
    <name type="scientific">Symbiochloris irregularis</name>
    <dbReference type="NCBI Taxonomy" id="706552"/>
    <lineage>
        <taxon>Eukaryota</taxon>
        <taxon>Viridiplantae</taxon>
        <taxon>Chlorophyta</taxon>
        <taxon>core chlorophytes</taxon>
        <taxon>Trebouxiophyceae</taxon>
        <taxon>Trebouxiales</taxon>
        <taxon>Trebouxiaceae</taxon>
        <taxon>Symbiochloris</taxon>
    </lineage>
</organism>
<reference evidence="1 2" key="1">
    <citation type="journal article" date="2024" name="Nat. Commun.">
        <title>Phylogenomics reveals the evolutionary origins of lichenization in chlorophyte algae.</title>
        <authorList>
            <person name="Puginier C."/>
            <person name="Libourel C."/>
            <person name="Otte J."/>
            <person name="Skaloud P."/>
            <person name="Haon M."/>
            <person name="Grisel S."/>
            <person name="Petersen M."/>
            <person name="Berrin J.G."/>
            <person name="Delaux P.M."/>
            <person name="Dal Grande F."/>
            <person name="Keller J."/>
        </authorList>
    </citation>
    <scope>NUCLEOTIDE SEQUENCE [LARGE SCALE GENOMIC DNA]</scope>
    <source>
        <strain evidence="1 2">SAG 2036</strain>
    </source>
</reference>
<dbReference type="EMBL" id="JALJOQ010000299">
    <property type="protein sequence ID" value="KAK9785594.1"/>
    <property type="molecule type" value="Genomic_DNA"/>
</dbReference>
<gene>
    <name evidence="1" type="ORF">WJX73_010853</name>
</gene>
<evidence type="ECO:0000313" key="1">
    <source>
        <dbReference type="EMBL" id="KAK9785594.1"/>
    </source>
</evidence>
<evidence type="ECO:0000313" key="2">
    <source>
        <dbReference type="Proteomes" id="UP001465755"/>
    </source>
</evidence>